<dbReference type="EC" id="2.-.-.-" evidence="3"/>
<evidence type="ECO:0000313" key="3">
    <source>
        <dbReference type="EMBL" id="OCL89930.1"/>
    </source>
</evidence>
<gene>
    <name evidence="3" type="primary">rfaF</name>
    <name evidence="3" type="ORF">AAX28_01884</name>
</gene>
<proteinExistence type="predicted"/>
<comment type="caution">
    <text evidence="3">The sequence shown here is derived from an EMBL/GenBank/DDBJ whole genome shotgun (WGS) entry which is preliminary data.</text>
</comment>
<accession>A0ABX2YA98</accession>
<dbReference type="PANTHER" id="PTHR30160:SF7">
    <property type="entry name" value="ADP-HEPTOSE--LPS HEPTOSYLTRANSFERASE 2"/>
    <property type="match status" value="1"/>
</dbReference>
<organism evidence="3 4">
    <name type="scientific">Arcobacter porcinus</name>
    <dbReference type="NCBI Taxonomy" id="1935204"/>
    <lineage>
        <taxon>Bacteria</taxon>
        <taxon>Pseudomonadati</taxon>
        <taxon>Campylobacterota</taxon>
        <taxon>Epsilonproteobacteria</taxon>
        <taxon>Campylobacterales</taxon>
        <taxon>Arcobacteraceae</taxon>
        <taxon>Arcobacter</taxon>
    </lineage>
</organism>
<dbReference type="SUPFAM" id="SSF53756">
    <property type="entry name" value="UDP-Glycosyltransferase/glycogen phosphorylase"/>
    <property type="match status" value="1"/>
</dbReference>
<protein>
    <submittedName>
        <fullName evidence="3">ADP-heptose--LPS heptosyltransferase 2</fullName>
        <ecNumber evidence="3">2.-.-.-</ecNumber>
    </submittedName>
</protein>
<keyword evidence="1" id="KW-0328">Glycosyltransferase</keyword>
<keyword evidence="2 3" id="KW-0808">Transferase</keyword>
<dbReference type="PANTHER" id="PTHR30160">
    <property type="entry name" value="TETRAACYLDISACCHARIDE 4'-KINASE-RELATED"/>
    <property type="match status" value="1"/>
</dbReference>
<evidence type="ECO:0000256" key="2">
    <source>
        <dbReference type="ARBA" id="ARBA00022679"/>
    </source>
</evidence>
<dbReference type="RefSeq" id="WP_066179823.1">
    <property type="nucleotide sequence ID" value="NZ_LDIR01000005.1"/>
</dbReference>
<dbReference type="InterPro" id="IPR051199">
    <property type="entry name" value="LPS_LOS_Heptosyltrfase"/>
</dbReference>
<reference evidence="3 4" key="1">
    <citation type="submission" date="2015-05" db="EMBL/GenBank/DDBJ databases">
        <authorList>
            <person name="Rovetto F."/>
            <person name="Cocolin L."/>
            <person name="Illeghems K."/>
            <person name="Van Nieuwerburgh F."/>
            <person name="Houf K."/>
        </authorList>
    </citation>
    <scope>NUCLEOTIDE SEQUENCE [LARGE SCALE GENOMIC DNA]</scope>
    <source>
        <strain evidence="3 4">117434</strain>
    </source>
</reference>
<dbReference type="EMBL" id="LDIR01000005">
    <property type="protein sequence ID" value="OCL89930.1"/>
    <property type="molecule type" value="Genomic_DNA"/>
</dbReference>
<dbReference type="GO" id="GO:0016740">
    <property type="term" value="F:transferase activity"/>
    <property type="evidence" value="ECO:0007669"/>
    <property type="project" value="UniProtKB-KW"/>
</dbReference>
<dbReference type="Gene3D" id="3.40.50.2000">
    <property type="entry name" value="Glycogen Phosphorylase B"/>
    <property type="match status" value="2"/>
</dbReference>
<keyword evidence="4" id="KW-1185">Reference proteome</keyword>
<dbReference type="Proteomes" id="UP000093159">
    <property type="component" value="Unassembled WGS sequence"/>
</dbReference>
<evidence type="ECO:0000313" key="4">
    <source>
        <dbReference type="Proteomes" id="UP000093159"/>
    </source>
</evidence>
<sequence length="313" mass="35636">MIKKIFIEIPTWLGDAIMATPAIENIIKSYPEAKITLLGSYVSTQAYKDYPNIEKVIVDNTKKDGNRYLNLIKLAKSLGVFDIAISFRRSFTSKFLLFFINAKKKLGYKRLTKKEIHLAIRYNDFINKFLNLNNKVGDLKLYFDAFKYPKATLGINPGATYGSAKRWYPEEFAKLAIKLSKDYDIVIFGGPNETEIANDIEQELIKNNITNYKNLASKTTIPELIEKIAGLELFITNDSGPMHIAAAYKVKTISIFGPTKFTETNQWNNPNGIIITKNLDCAPCMKRVCPLKHHNCMKFIKASDVLEKIKEIK</sequence>
<dbReference type="CDD" id="cd03789">
    <property type="entry name" value="GT9_LPS_heptosyltransferase"/>
    <property type="match status" value="1"/>
</dbReference>
<dbReference type="InterPro" id="IPR002201">
    <property type="entry name" value="Glyco_trans_9"/>
</dbReference>
<evidence type="ECO:0000256" key="1">
    <source>
        <dbReference type="ARBA" id="ARBA00022676"/>
    </source>
</evidence>
<dbReference type="Pfam" id="PF01075">
    <property type="entry name" value="Glyco_transf_9"/>
    <property type="match status" value="1"/>
</dbReference>
<name>A0ABX2YA98_9BACT</name>